<evidence type="ECO:0000256" key="1">
    <source>
        <dbReference type="SAM" id="MobiDB-lite"/>
    </source>
</evidence>
<name>A0ABV5IZE3_9ACTN</name>
<accession>A0ABV5IZE3</accession>
<keyword evidence="4" id="KW-1185">Reference proteome</keyword>
<evidence type="ECO:0000313" key="4">
    <source>
        <dbReference type="Proteomes" id="UP001589647"/>
    </source>
</evidence>
<proteinExistence type="predicted"/>
<sequence length="226" mass="23872">MKRVLAGVAAFAVLAVAVPAQAAAGDPVKALQGRLATGKGVTFTDTTSYVDLSGKTAFLRREGVLQFGKPVKGGMGVIVASDIRATYTPRKGGIFNTLNTLLHDERTITVGKVSYNKGGALNGDVPSGKPWLRYGKPLPGGISGLYSQMVNPAEPATLQALIKSGTKSGRTVKGHISRAELWRVSPWYRASAMSKSEDRALAFELTLGPDNLPQRPSPRTPPRSTG</sequence>
<keyword evidence="2" id="KW-0732">Signal</keyword>
<feature type="compositionally biased region" description="Pro residues" evidence="1">
    <location>
        <begin position="215"/>
        <end position="226"/>
    </location>
</feature>
<feature type="signal peptide" evidence="2">
    <location>
        <begin position="1"/>
        <end position="22"/>
    </location>
</feature>
<protein>
    <submittedName>
        <fullName evidence="3">Uncharacterized protein</fullName>
    </submittedName>
</protein>
<feature type="region of interest" description="Disordered" evidence="1">
    <location>
        <begin position="206"/>
        <end position="226"/>
    </location>
</feature>
<dbReference type="Proteomes" id="UP001589647">
    <property type="component" value="Unassembled WGS sequence"/>
</dbReference>
<evidence type="ECO:0000256" key="2">
    <source>
        <dbReference type="SAM" id="SignalP"/>
    </source>
</evidence>
<organism evidence="3 4">
    <name type="scientific">Nonomuraea spiralis</name>
    <dbReference type="NCBI Taxonomy" id="46182"/>
    <lineage>
        <taxon>Bacteria</taxon>
        <taxon>Bacillati</taxon>
        <taxon>Actinomycetota</taxon>
        <taxon>Actinomycetes</taxon>
        <taxon>Streptosporangiales</taxon>
        <taxon>Streptosporangiaceae</taxon>
        <taxon>Nonomuraea</taxon>
    </lineage>
</organism>
<dbReference type="EMBL" id="JBHMEI010000109">
    <property type="protein sequence ID" value="MFB9209948.1"/>
    <property type="molecule type" value="Genomic_DNA"/>
</dbReference>
<reference evidence="3 4" key="1">
    <citation type="submission" date="2024-09" db="EMBL/GenBank/DDBJ databases">
        <authorList>
            <person name="Sun Q."/>
            <person name="Mori K."/>
        </authorList>
    </citation>
    <scope>NUCLEOTIDE SEQUENCE [LARGE SCALE GENOMIC DNA]</scope>
    <source>
        <strain evidence="3 4">CCM 3426</strain>
    </source>
</reference>
<evidence type="ECO:0000313" key="3">
    <source>
        <dbReference type="EMBL" id="MFB9209948.1"/>
    </source>
</evidence>
<feature type="chain" id="PRO_5047262787" evidence="2">
    <location>
        <begin position="23"/>
        <end position="226"/>
    </location>
</feature>
<comment type="caution">
    <text evidence="3">The sequence shown here is derived from an EMBL/GenBank/DDBJ whole genome shotgun (WGS) entry which is preliminary data.</text>
</comment>
<dbReference type="RefSeq" id="WP_189651472.1">
    <property type="nucleotide sequence ID" value="NZ_BMRC01000020.1"/>
</dbReference>
<gene>
    <name evidence="3" type="ORF">ACFFV7_52795</name>
</gene>